<feature type="domain" description="Sof1-like protein" evidence="11">
    <location>
        <begin position="376"/>
        <end position="458"/>
    </location>
</feature>
<sequence length="472" mass="54591">MKIKTINRSADTYVPVKSTQESVLTRNLNPELHPFERAREYTKALQATKLERMFAQPFIGQLGDGHRDGVYHLAKNYHILNQMTSGDGEGIIKFWNMGDRSEKLSYKAHYGLVTGLSMTPMKLGYDAGMLLSCGDDKTIKLWDVGSLNNELIGKHQDQDPSQSVNKTGLIKTFHGETAFQGLDCHRNKASFVTGGPSVQLWDTARSRPLTDLSWGCETVTHVKFNQVETDILCSTGTDNSVVLYDLRTNSPTQKIVQSMRTNSICWNPMEAFNFAVANENHNVYYYDMRKMDKALQVFQDHVSAVLDVDFSPTGQEIVTGSYDKTIRVYNIHHGHSREVYHTKRMQHVFQVKYTMDSKYIVSGSDDGNVRLWRNVAWERSNVKTTKEKTKLEYDEKLKEKFKYMPEIKRISRHRHVPKVVKKAQEIKKIELDSIKRRENNERRHNKNMEYVSERQKQIKGKAFQYDEDDQKK</sequence>
<dbReference type="InterPro" id="IPR019775">
    <property type="entry name" value="WD40_repeat_CS"/>
</dbReference>
<dbReference type="FunCoup" id="A0A1E5R2I3">
    <property type="interactions" value="1312"/>
</dbReference>
<evidence type="ECO:0000259" key="11">
    <source>
        <dbReference type="Pfam" id="PF04158"/>
    </source>
</evidence>
<gene>
    <name evidence="12" type="ORF">AWRI3579_g3927</name>
</gene>
<name>A0A1E5R2I3_9ASCO</name>
<evidence type="ECO:0000256" key="1">
    <source>
        <dbReference type="ARBA" id="ARBA00004604"/>
    </source>
</evidence>
<dbReference type="InterPro" id="IPR001680">
    <property type="entry name" value="WD40_rpt"/>
</dbReference>
<feature type="repeat" description="WD" evidence="9">
    <location>
        <begin position="298"/>
        <end position="339"/>
    </location>
</feature>
<evidence type="ECO:0000256" key="4">
    <source>
        <dbReference type="ARBA" id="ARBA00022574"/>
    </source>
</evidence>
<dbReference type="PROSITE" id="PS50294">
    <property type="entry name" value="WD_REPEATS_REGION"/>
    <property type="match status" value="2"/>
</dbReference>
<evidence type="ECO:0000256" key="9">
    <source>
        <dbReference type="PROSITE-ProRule" id="PRU00221"/>
    </source>
</evidence>
<dbReference type="GO" id="GO:0000462">
    <property type="term" value="P:maturation of SSU-rRNA from tricistronic rRNA transcript (SSU-rRNA, 5.8S rRNA, LSU-rRNA)"/>
    <property type="evidence" value="ECO:0007669"/>
    <property type="project" value="TreeGrafter"/>
</dbReference>
<dbReference type="GO" id="GO:0016567">
    <property type="term" value="P:protein ubiquitination"/>
    <property type="evidence" value="ECO:0007669"/>
    <property type="project" value="UniProtKB-UniPathway"/>
</dbReference>
<feature type="region of interest" description="Disordered" evidence="10">
    <location>
        <begin position="436"/>
        <end position="472"/>
    </location>
</feature>
<dbReference type="PANTHER" id="PTHR22851">
    <property type="entry name" value="U3 SMALL NUCLEOLAR RNA U3 SNORNA ASSOCIATED PROTEIN"/>
    <property type="match status" value="1"/>
</dbReference>
<evidence type="ECO:0000256" key="2">
    <source>
        <dbReference type="ARBA" id="ARBA00005649"/>
    </source>
</evidence>
<dbReference type="Pfam" id="PF04158">
    <property type="entry name" value="Sof1"/>
    <property type="match status" value="1"/>
</dbReference>
<dbReference type="Gene3D" id="2.130.10.10">
    <property type="entry name" value="YVTN repeat-like/Quinoprotein amine dehydrogenase"/>
    <property type="match status" value="2"/>
</dbReference>
<dbReference type="InterPro" id="IPR015943">
    <property type="entry name" value="WD40/YVTN_repeat-like_dom_sf"/>
</dbReference>
<dbReference type="InterPro" id="IPR036322">
    <property type="entry name" value="WD40_repeat_dom_sf"/>
</dbReference>
<comment type="caution">
    <text evidence="12">The sequence shown here is derived from an EMBL/GenBank/DDBJ whole genome shotgun (WGS) entry which is preliminary data.</text>
</comment>
<dbReference type="UniPathway" id="UPA00143"/>
<dbReference type="Proteomes" id="UP000095728">
    <property type="component" value="Unassembled WGS sequence"/>
</dbReference>
<dbReference type="STRING" id="56408.A0A1E5R2I3"/>
<dbReference type="SUPFAM" id="SSF50978">
    <property type="entry name" value="WD40 repeat-like"/>
    <property type="match status" value="1"/>
</dbReference>
<dbReference type="FunFam" id="2.130.10.10:FF:001105">
    <property type="entry name" value="WD40-repeat-containing domain protein"/>
    <property type="match status" value="1"/>
</dbReference>
<proteinExistence type="inferred from homology"/>
<dbReference type="EMBL" id="LPNM01000011">
    <property type="protein sequence ID" value="OEJ81116.1"/>
    <property type="molecule type" value="Genomic_DNA"/>
</dbReference>
<dbReference type="PROSITE" id="PS50082">
    <property type="entry name" value="WD_REPEATS_2"/>
    <property type="match status" value="3"/>
</dbReference>
<dbReference type="SMART" id="SM00320">
    <property type="entry name" value="WD40"/>
    <property type="match status" value="7"/>
</dbReference>
<keyword evidence="13" id="KW-1185">Reference proteome</keyword>
<dbReference type="Pfam" id="PF00400">
    <property type="entry name" value="WD40"/>
    <property type="match status" value="3"/>
</dbReference>
<evidence type="ECO:0000256" key="5">
    <source>
        <dbReference type="ARBA" id="ARBA00022737"/>
    </source>
</evidence>
<dbReference type="PANTHER" id="PTHR22851:SF0">
    <property type="entry name" value="DDB1- AND CUL4-ASSOCIATED FACTOR 13"/>
    <property type="match status" value="1"/>
</dbReference>
<feature type="repeat" description="WD" evidence="9">
    <location>
        <begin position="341"/>
        <end position="372"/>
    </location>
</feature>
<accession>A0A1E5R2I3</accession>
<dbReference type="InParanoid" id="A0A1E5R2I3"/>
<dbReference type="OrthoDB" id="10249065at2759"/>
<organism evidence="12 13">
    <name type="scientific">Hanseniaspora osmophila</name>
    <dbReference type="NCBI Taxonomy" id="56408"/>
    <lineage>
        <taxon>Eukaryota</taxon>
        <taxon>Fungi</taxon>
        <taxon>Dikarya</taxon>
        <taxon>Ascomycota</taxon>
        <taxon>Saccharomycotina</taxon>
        <taxon>Saccharomycetes</taxon>
        <taxon>Saccharomycodales</taxon>
        <taxon>Saccharomycodaceae</taxon>
        <taxon>Hanseniaspora</taxon>
    </lineage>
</organism>
<dbReference type="AlphaFoldDB" id="A0A1E5R2I3"/>
<evidence type="ECO:0000256" key="7">
    <source>
        <dbReference type="ARBA" id="ARBA00023274"/>
    </source>
</evidence>
<evidence type="ECO:0000313" key="13">
    <source>
        <dbReference type="Proteomes" id="UP000095728"/>
    </source>
</evidence>
<evidence type="ECO:0000313" key="12">
    <source>
        <dbReference type="EMBL" id="OEJ81116.1"/>
    </source>
</evidence>
<dbReference type="GO" id="GO:0032040">
    <property type="term" value="C:small-subunit processome"/>
    <property type="evidence" value="ECO:0007669"/>
    <property type="project" value="TreeGrafter"/>
</dbReference>
<dbReference type="InterPro" id="IPR020472">
    <property type="entry name" value="WD40_PAC1"/>
</dbReference>
<keyword evidence="4 9" id="KW-0853">WD repeat</keyword>
<keyword evidence="5" id="KW-0677">Repeat</keyword>
<protein>
    <recommendedName>
        <fullName evidence="3">DDB1- and CUL4-associated factor 13</fullName>
    </recommendedName>
    <alternativeName>
        <fullName evidence="8">WD repeat and SOF domain-containing protein 1</fullName>
    </alternativeName>
</protein>
<reference evidence="13" key="1">
    <citation type="journal article" date="2016" name="Genome Announc.">
        <title>Genome sequences of three species of Hanseniaspora isolated from spontaneous wine fermentations.</title>
        <authorList>
            <person name="Sternes P.R."/>
            <person name="Lee D."/>
            <person name="Kutyna D.R."/>
            <person name="Borneman A.R."/>
        </authorList>
    </citation>
    <scope>NUCLEOTIDE SEQUENCE [LARGE SCALE GENOMIC DNA]</scope>
    <source>
        <strain evidence="13">AWRI3579</strain>
    </source>
</reference>
<dbReference type="InterPro" id="IPR007287">
    <property type="entry name" value="Sof1"/>
</dbReference>
<dbReference type="InterPro" id="IPR051733">
    <property type="entry name" value="WD_repeat_DCAF13/WDSOF1"/>
</dbReference>
<dbReference type="PROSITE" id="PS00678">
    <property type="entry name" value="WD_REPEATS_1"/>
    <property type="match status" value="1"/>
</dbReference>
<dbReference type="PRINTS" id="PR00320">
    <property type="entry name" value="GPROTEINBRPT"/>
</dbReference>
<evidence type="ECO:0000256" key="6">
    <source>
        <dbReference type="ARBA" id="ARBA00023242"/>
    </source>
</evidence>
<evidence type="ECO:0000256" key="3">
    <source>
        <dbReference type="ARBA" id="ARBA00021762"/>
    </source>
</evidence>
<comment type="subcellular location">
    <subcellularLocation>
        <location evidence="1">Nucleus</location>
        <location evidence="1">Nucleolus</location>
    </subcellularLocation>
</comment>
<evidence type="ECO:0000256" key="8">
    <source>
        <dbReference type="ARBA" id="ARBA00032239"/>
    </source>
</evidence>
<evidence type="ECO:0000256" key="10">
    <source>
        <dbReference type="SAM" id="MobiDB-lite"/>
    </source>
</evidence>
<keyword evidence="7" id="KW-0687">Ribonucleoprotein</keyword>
<keyword evidence="6" id="KW-0539">Nucleus</keyword>
<feature type="repeat" description="WD" evidence="9">
    <location>
        <begin position="106"/>
        <end position="144"/>
    </location>
</feature>
<comment type="similarity">
    <text evidence="2">Belongs to the WD repeat DCAF13/WDSOF1 family.</text>
</comment>